<dbReference type="Proteomes" id="UP000703038">
    <property type="component" value="Unassembled WGS sequence"/>
</dbReference>
<dbReference type="PIRSF" id="PIRSF016184">
    <property type="entry name" value="PhzC_PhzF"/>
    <property type="match status" value="1"/>
</dbReference>
<gene>
    <name evidence="1" type="ORF">JOE42_001549</name>
</gene>
<dbReference type="Gene3D" id="3.10.310.10">
    <property type="entry name" value="Diaminopimelate Epimerase, Chain A, domain 1"/>
    <property type="match status" value="2"/>
</dbReference>
<protein>
    <submittedName>
        <fullName evidence="1">PhzF superfamily epimerase YddE/YHI9</fullName>
    </submittedName>
</protein>
<accession>A0ABS2KSR0</accession>
<comment type="caution">
    <text evidence="1">The sequence shown here is derived from an EMBL/GenBank/DDBJ whole genome shotgun (WGS) entry which is preliminary data.</text>
</comment>
<dbReference type="Pfam" id="PF02567">
    <property type="entry name" value="PhzC-PhzF"/>
    <property type="match status" value="1"/>
</dbReference>
<name>A0ABS2KSR0_9NOCA</name>
<organism evidence="1 2">
    <name type="scientific">Rhodococcoides corynebacterioides</name>
    <dbReference type="NCBI Taxonomy" id="53972"/>
    <lineage>
        <taxon>Bacteria</taxon>
        <taxon>Bacillati</taxon>
        <taxon>Actinomycetota</taxon>
        <taxon>Actinomycetes</taxon>
        <taxon>Mycobacteriales</taxon>
        <taxon>Nocardiaceae</taxon>
        <taxon>Rhodococcoides</taxon>
    </lineage>
</organism>
<keyword evidence="2" id="KW-1185">Reference proteome</keyword>
<dbReference type="InterPro" id="IPR003719">
    <property type="entry name" value="Phenazine_PhzF-like"/>
</dbReference>
<reference evidence="1 2" key="1">
    <citation type="submission" date="2021-01" db="EMBL/GenBank/DDBJ databases">
        <title>Genomics of switchgrass bacterial isolates.</title>
        <authorList>
            <person name="Shade A."/>
        </authorList>
    </citation>
    <scope>NUCLEOTIDE SEQUENCE [LARGE SCALE GENOMIC DNA]</scope>
    <source>
        <strain evidence="1 2">PvP111</strain>
    </source>
</reference>
<dbReference type="PANTHER" id="PTHR13774:SF32">
    <property type="entry name" value="ANTISENSE-ENHANCING SEQUENCE 1"/>
    <property type="match status" value="1"/>
</dbReference>
<dbReference type="SUPFAM" id="SSF54506">
    <property type="entry name" value="Diaminopimelate epimerase-like"/>
    <property type="match status" value="1"/>
</dbReference>
<proteinExistence type="predicted"/>
<evidence type="ECO:0000313" key="2">
    <source>
        <dbReference type="Proteomes" id="UP000703038"/>
    </source>
</evidence>
<evidence type="ECO:0000313" key="1">
    <source>
        <dbReference type="EMBL" id="MBM7414816.1"/>
    </source>
</evidence>
<sequence>MPFDVHVVRVFTDDQGRWGNPLGIVDATAVAPSDRQSVAHELQYSETVFVDVPTGPVDSTALRIHTPAVELPFAGHPTVGTAAWLADRGTPVETLLVPAGEVAVRVADGVTYVRARPAWAPQFEFHRVSSPADVLDVDPSDFTEGHHYVWAWVDEDRGAIRSRMFAPDMGVPEDEATGAAAVRVTELLGRDLGIVQGRGSVLSTTLSDDGWVELGGRVVVDESRTL</sequence>
<dbReference type="RefSeq" id="WP_204867690.1">
    <property type="nucleotide sequence ID" value="NZ_JAFBBK010000001.1"/>
</dbReference>
<dbReference type="PANTHER" id="PTHR13774">
    <property type="entry name" value="PHENAZINE BIOSYNTHESIS PROTEIN"/>
    <property type="match status" value="1"/>
</dbReference>
<dbReference type="EMBL" id="JAFBBK010000001">
    <property type="protein sequence ID" value="MBM7414816.1"/>
    <property type="molecule type" value="Genomic_DNA"/>
</dbReference>